<organism evidence="1 2">
    <name type="scientific">Rhododendron griersonianum</name>
    <dbReference type="NCBI Taxonomy" id="479676"/>
    <lineage>
        <taxon>Eukaryota</taxon>
        <taxon>Viridiplantae</taxon>
        <taxon>Streptophyta</taxon>
        <taxon>Embryophyta</taxon>
        <taxon>Tracheophyta</taxon>
        <taxon>Spermatophyta</taxon>
        <taxon>Magnoliopsida</taxon>
        <taxon>eudicotyledons</taxon>
        <taxon>Gunneridae</taxon>
        <taxon>Pentapetalae</taxon>
        <taxon>asterids</taxon>
        <taxon>Ericales</taxon>
        <taxon>Ericaceae</taxon>
        <taxon>Ericoideae</taxon>
        <taxon>Rhodoreae</taxon>
        <taxon>Rhododendron</taxon>
    </lineage>
</organism>
<keyword evidence="2" id="KW-1185">Reference proteome</keyword>
<accession>A0AAV6HQT2</accession>
<evidence type="ECO:0000313" key="1">
    <source>
        <dbReference type="EMBL" id="KAG5516375.1"/>
    </source>
</evidence>
<dbReference type="Proteomes" id="UP000823749">
    <property type="component" value="Chromosome 13"/>
</dbReference>
<dbReference type="InterPro" id="IPR027417">
    <property type="entry name" value="P-loop_NTPase"/>
</dbReference>
<name>A0AAV6HQT2_9ERIC</name>
<comment type="caution">
    <text evidence="1">The sequence shown here is derived from an EMBL/GenBank/DDBJ whole genome shotgun (WGS) entry which is preliminary data.</text>
</comment>
<protein>
    <submittedName>
        <fullName evidence="1">Uncharacterized protein</fullName>
    </submittedName>
</protein>
<evidence type="ECO:0000313" key="2">
    <source>
        <dbReference type="Proteomes" id="UP000823749"/>
    </source>
</evidence>
<gene>
    <name evidence="1" type="ORF">RHGRI_037181</name>
</gene>
<reference evidence="1 2" key="1">
    <citation type="submission" date="2020-08" db="EMBL/GenBank/DDBJ databases">
        <title>Plant Genome Project.</title>
        <authorList>
            <person name="Zhang R.-G."/>
        </authorList>
    </citation>
    <scope>NUCLEOTIDE SEQUENCE [LARGE SCALE GENOMIC DNA]</scope>
    <source>
        <strain evidence="1">WSP0</strain>
        <tissue evidence="1">Leaf</tissue>
    </source>
</reference>
<dbReference type="AlphaFoldDB" id="A0AAV6HQT2"/>
<dbReference type="Gene3D" id="3.40.50.300">
    <property type="entry name" value="P-loop containing nucleotide triphosphate hydrolases"/>
    <property type="match status" value="1"/>
</dbReference>
<proteinExistence type="predicted"/>
<dbReference type="EMBL" id="JACTNZ010000013">
    <property type="protein sequence ID" value="KAG5516375.1"/>
    <property type="molecule type" value="Genomic_DNA"/>
</dbReference>
<sequence>MTPSTKTKSILTRFDAFNCLLAAAFAFGENLPIPKIVAFGKSLLFEALPGFRFNVREVEMGTRRPLILPMVHDPTALEPQCRFQSLNSHLIWDLVCQSRVLTLSEQPEVVAKMASGVGVQPLYPISMSHSRLLERYPTPLSFYNMLTEQQNLW</sequence>